<dbReference type="InterPro" id="IPR036770">
    <property type="entry name" value="Ankyrin_rpt-contain_sf"/>
</dbReference>
<reference evidence="4 6" key="1">
    <citation type="submission" date="2015-11" db="EMBL/GenBank/DDBJ databases">
        <title>Genomic analysis of 38 Legionella species identifies large and diverse effector repertoires.</title>
        <authorList>
            <person name="Burstein D."/>
            <person name="Amaro F."/>
            <person name="Zusman T."/>
            <person name="Lifshitz Z."/>
            <person name="Cohen O."/>
            <person name="Gilbert J.A."/>
            <person name="Pupko T."/>
            <person name="Shuman H.A."/>
            <person name="Segal G."/>
        </authorList>
    </citation>
    <scope>NUCLEOTIDE SEQUENCE [LARGE SCALE GENOMIC DNA]</scope>
    <source>
        <strain evidence="4 6">WO-44C</strain>
    </source>
</reference>
<feature type="repeat" description="ANK" evidence="3">
    <location>
        <begin position="397"/>
        <end position="430"/>
    </location>
</feature>
<dbReference type="Gene3D" id="1.25.40.20">
    <property type="entry name" value="Ankyrin repeat-containing domain"/>
    <property type="match status" value="1"/>
</dbReference>
<reference evidence="5 7" key="2">
    <citation type="submission" date="2018-06" db="EMBL/GenBank/DDBJ databases">
        <authorList>
            <consortium name="Pathogen Informatics"/>
            <person name="Doyle S."/>
        </authorList>
    </citation>
    <scope>NUCLEOTIDE SEQUENCE [LARGE SCALE GENOMIC DNA]</scope>
    <source>
        <strain evidence="5 7">NCTC12022</strain>
    </source>
</reference>
<dbReference type="Proteomes" id="UP000251942">
    <property type="component" value="Unassembled WGS sequence"/>
</dbReference>
<dbReference type="PRINTS" id="PR01415">
    <property type="entry name" value="ANKYRIN"/>
</dbReference>
<feature type="repeat" description="ANK" evidence="3">
    <location>
        <begin position="431"/>
        <end position="463"/>
    </location>
</feature>
<protein>
    <submittedName>
        <fullName evidence="4">Ankyrin repeat-containing protein</fullName>
    </submittedName>
</protein>
<evidence type="ECO:0000256" key="2">
    <source>
        <dbReference type="ARBA" id="ARBA00023043"/>
    </source>
</evidence>
<gene>
    <name evidence="4" type="ORF">Lfee_2486</name>
    <name evidence="5" type="ORF">NCTC12022_01105</name>
</gene>
<dbReference type="RefSeq" id="WP_058447329.1">
    <property type="nucleotide sequence ID" value="NZ_CAAAHT010000020.1"/>
</dbReference>
<evidence type="ECO:0000313" key="6">
    <source>
        <dbReference type="Proteomes" id="UP000054698"/>
    </source>
</evidence>
<feature type="repeat" description="ANK" evidence="3">
    <location>
        <begin position="262"/>
        <end position="294"/>
    </location>
</feature>
<keyword evidence="2 3" id="KW-0040">ANK repeat</keyword>
<dbReference type="InterPro" id="IPR002110">
    <property type="entry name" value="Ankyrin_rpt"/>
</dbReference>
<dbReference type="SMART" id="SM00248">
    <property type="entry name" value="ANK"/>
    <property type="match status" value="8"/>
</dbReference>
<accession>A0A0W0TGY8</accession>
<dbReference type="PANTHER" id="PTHR24171:SF9">
    <property type="entry name" value="ANKYRIN REPEAT DOMAIN-CONTAINING PROTEIN 39"/>
    <property type="match status" value="1"/>
</dbReference>
<dbReference type="SUPFAM" id="SSF48403">
    <property type="entry name" value="Ankyrin repeat"/>
    <property type="match status" value="1"/>
</dbReference>
<name>A0A0W0TGY8_9GAMM</name>
<feature type="repeat" description="ANK" evidence="3">
    <location>
        <begin position="328"/>
        <end position="360"/>
    </location>
</feature>
<dbReference type="Pfam" id="PF13637">
    <property type="entry name" value="Ank_4"/>
    <property type="match status" value="1"/>
</dbReference>
<dbReference type="AlphaFoldDB" id="A0A0W0TGY8"/>
<evidence type="ECO:0000313" key="7">
    <source>
        <dbReference type="Proteomes" id="UP000251942"/>
    </source>
</evidence>
<sequence length="549" mass="60920">MVNLSQKHLNEQVNKWLTQKNSTLQIDSSGDCLRRTLIWLLHAKQRDLTNLYANYEKISGWDGISTTTVLEDEAFELFLAFNDTMQRPGNIAYHIQPDKLNRHKKKELTVPNLKSSSVKSLIWELAELINFLEKEAQEGEMLLLNSQNHAFGLICLSDTYFFYDPNNPEGHVPCKDIYVVVRELMSKLDCDTKHIPLSVHRLCFEQHFTAQENTPFPADSGTLSARVSHDGMSASMLAAQNNDLQTLHFLATKEGLEQTDHEGMNAFYLAAQNGHEDCLRYLLSLGANIDFQGPEKKTPLYVAAKNNHLNVCVQLISLGADIDKPAEDGTSPLHVAAEKGNENIVFNLIRAGAHVNNQAEEDGSSPLYVAVLNSHEGCVKILLNTPDIRVNIQLFDDGTTPLHIACEQGDVAIVSHLLAHPDIDVNVQAEDLSTPLHNACESGSLEIIMQLIAKGAQINAKNEAGMTPLAIVCNHRHAAAAQELLKRGASPAQVSDNDSEWLQMIISESNDAQKTVFSEGEWSTFFFHNTPTPAVEKGHKRIKLGTTHE</sequence>
<proteinExistence type="predicted"/>
<evidence type="ECO:0000256" key="1">
    <source>
        <dbReference type="ARBA" id="ARBA00022737"/>
    </source>
</evidence>
<dbReference type="STRING" id="453.Lfee_2486"/>
<evidence type="ECO:0000256" key="3">
    <source>
        <dbReference type="PROSITE-ProRule" id="PRU00023"/>
    </source>
</evidence>
<evidence type="ECO:0000313" key="5">
    <source>
        <dbReference type="EMBL" id="SPX60381.1"/>
    </source>
</evidence>
<dbReference type="PROSITE" id="PS50088">
    <property type="entry name" value="ANK_REPEAT"/>
    <property type="match status" value="5"/>
</dbReference>
<keyword evidence="1" id="KW-0677">Repeat</keyword>
<dbReference type="Pfam" id="PF12796">
    <property type="entry name" value="Ank_2"/>
    <property type="match status" value="2"/>
</dbReference>
<keyword evidence="6" id="KW-1185">Reference proteome</keyword>
<dbReference type="EMBL" id="LNYB01000085">
    <property type="protein sequence ID" value="KTC94822.1"/>
    <property type="molecule type" value="Genomic_DNA"/>
</dbReference>
<dbReference type="PANTHER" id="PTHR24171">
    <property type="entry name" value="ANKYRIN REPEAT DOMAIN-CONTAINING PROTEIN 39-RELATED"/>
    <property type="match status" value="1"/>
</dbReference>
<dbReference type="EMBL" id="UASS01000009">
    <property type="protein sequence ID" value="SPX60381.1"/>
    <property type="molecule type" value="Genomic_DNA"/>
</dbReference>
<organism evidence="4 6">
    <name type="scientific">Legionella feeleii</name>
    <dbReference type="NCBI Taxonomy" id="453"/>
    <lineage>
        <taxon>Bacteria</taxon>
        <taxon>Pseudomonadati</taxon>
        <taxon>Pseudomonadota</taxon>
        <taxon>Gammaproteobacteria</taxon>
        <taxon>Legionellales</taxon>
        <taxon>Legionellaceae</taxon>
        <taxon>Legionella</taxon>
    </lineage>
</organism>
<evidence type="ECO:0000313" key="4">
    <source>
        <dbReference type="EMBL" id="KTC94822.1"/>
    </source>
</evidence>
<dbReference type="PATRIC" id="fig|453.4.peg.2724"/>
<dbReference type="Proteomes" id="UP000054698">
    <property type="component" value="Unassembled WGS sequence"/>
</dbReference>
<feature type="repeat" description="ANK" evidence="3">
    <location>
        <begin position="295"/>
        <end position="327"/>
    </location>
</feature>
<dbReference type="PROSITE" id="PS50297">
    <property type="entry name" value="ANK_REP_REGION"/>
    <property type="match status" value="5"/>
</dbReference>